<dbReference type="InParanoid" id="A0A2I0LQE4"/>
<dbReference type="EMBL" id="AKCR02000141">
    <property type="protein sequence ID" value="PKK19646.1"/>
    <property type="molecule type" value="Genomic_DNA"/>
</dbReference>
<evidence type="ECO:0000256" key="1">
    <source>
        <dbReference type="SAM" id="SignalP"/>
    </source>
</evidence>
<accession>A0A2I0LQE4</accession>
<evidence type="ECO:0000313" key="2">
    <source>
        <dbReference type="EMBL" id="PKK19646.1"/>
    </source>
</evidence>
<keyword evidence="3" id="KW-1185">Reference proteome</keyword>
<sequence length="225" mass="23369">MVFAVLVSPVFVSWRGADEGAGAVSWACGSSGSTITLTARRSDHQLSCSLMDVASGEKRDASVLLDVQYKPEILQANARYQEAEGTGLLLLLFVLVQANPPASITWVAPDGQVMANTSEFLLLGTTHHPGLANHSLRVHLSSVAANFSVSAANSMGVTTTSVTTTGVTTASLLPTASPGDAGAGAGEERSARLGLQDSLVLGFVQLPTSGRIYKVPSVSSDEIWL</sequence>
<name>A0A2I0LQE4_COLLI</name>
<organism evidence="2 3">
    <name type="scientific">Columba livia</name>
    <name type="common">Rock dove</name>
    <dbReference type="NCBI Taxonomy" id="8932"/>
    <lineage>
        <taxon>Eukaryota</taxon>
        <taxon>Metazoa</taxon>
        <taxon>Chordata</taxon>
        <taxon>Craniata</taxon>
        <taxon>Vertebrata</taxon>
        <taxon>Euteleostomi</taxon>
        <taxon>Archelosauria</taxon>
        <taxon>Archosauria</taxon>
        <taxon>Dinosauria</taxon>
        <taxon>Saurischia</taxon>
        <taxon>Theropoda</taxon>
        <taxon>Coelurosauria</taxon>
        <taxon>Aves</taxon>
        <taxon>Neognathae</taxon>
        <taxon>Neoaves</taxon>
        <taxon>Columbimorphae</taxon>
        <taxon>Columbiformes</taxon>
        <taxon>Columbidae</taxon>
        <taxon>Columba</taxon>
    </lineage>
</organism>
<proteinExistence type="predicted"/>
<dbReference type="PANTHER" id="PTHR47224:SF1">
    <property type="entry name" value="TRANSMEMBRANE PROTEIN 25"/>
    <property type="match status" value="1"/>
</dbReference>
<feature type="signal peptide" evidence="1">
    <location>
        <begin position="1"/>
        <end position="17"/>
    </location>
</feature>
<protein>
    <submittedName>
        <fullName evidence="2">Transmembrane protein 25</fullName>
    </submittedName>
</protein>
<reference evidence="2 3" key="1">
    <citation type="journal article" date="2013" name="Science">
        <title>Genomic diversity and evolution of the head crest in the rock pigeon.</title>
        <authorList>
            <person name="Shapiro M.D."/>
            <person name="Kronenberg Z."/>
            <person name="Li C."/>
            <person name="Domyan E.T."/>
            <person name="Pan H."/>
            <person name="Campbell M."/>
            <person name="Tan H."/>
            <person name="Huff C.D."/>
            <person name="Hu H."/>
            <person name="Vickrey A.I."/>
            <person name="Nielsen S.C."/>
            <person name="Stringham S.A."/>
            <person name="Hu H."/>
            <person name="Willerslev E."/>
            <person name="Gilbert M.T."/>
            <person name="Yandell M."/>
            <person name="Zhang G."/>
            <person name="Wang J."/>
        </authorList>
    </citation>
    <scope>NUCLEOTIDE SEQUENCE [LARGE SCALE GENOMIC DNA]</scope>
    <source>
        <tissue evidence="2">Blood</tissue>
    </source>
</reference>
<gene>
    <name evidence="2" type="primary">TMEM25</name>
    <name evidence="2" type="ORF">A306_00012229</name>
</gene>
<dbReference type="Gene3D" id="2.60.40.10">
    <property type="entry name" value="Immunoglobulins"/>
    <property type="match status" value="1"/>
</dbReference>
<dbReference type="Proteomes" id="UP000053872">
    <property type="component" value="Unassembled WGS sequence"/>
</dbReference>
<dbReference type="GO" id="GO:0090394">
    <property type="term" value="P:negative regulation of excitatory postsynaptic potential"/>
    <property type="evidence" value="ECO:0007669"/>
    <property type="project" value="TreeGrafter"/>
</dbReference>
<keyword evidence="2" id="KW-0812">Transmembrane</keyword>
<dbReference type="AlphaFoldDB" id="A0A2I0LQE4"/>
<dbReference type="InterPro" id="IPR013783">
    <property type="entry name" value="Ig-like_fold"/>
</dbReference>
<feature type="chain" id="PRO_5014183555" evidence="1">
    <location>
        <begin position="18"/>
        <end position="225"/>
    </location>
</feature>
<dbReference type="PANTHER" id="PTHR47224">
    <property type="entry name" value="TRANSMEMBRANE PROTEIN 25"/>
    <property type="match status" value="1"/>
</dbReference>
<comment type="caution">
    <text evidence="2">The sequence shown here is derived from an EMBL/GenBank/DDBJ whole genome shotgun (WGS) entry which is preliminary data.</text>
</comment>
<dbReference type="InterPro" id="IPR042864">
    <property type="entry name" value="TMEM25"/>
</dbReference>
<keyword evidence="2" id="KW-0472">Membrane</keyword>
<keyword evidence="1" id="KW-0732">Signal</keyword>
<evidence type="ECO:0000313" key="3">
    <source>
        <dbReference type="Proteomes" id="UP000053872"/>
    </source>
</evidence>
<dbReference type="STRING" id="8932.A0A2I0LQE4"/>